<evidence type="ECO:0000313" key="3">
    <source>
        <dbReference type="Proteomes" id="UP000194546"/>
    </source>
</evidence>
<dbReference type="Proteomes" id="UP000194546">
    <property type="component" value="Unassembled WGS sequence"/>
</dbReference>
<name>A0A242MAQ3_CABSO</name>
<evidence type="ECO:0000313" key="1">
    <source>
        <dbReference type="EMBL" id="OTP68219.1"/>
    </source>
</evidence>
<dbReference type="Gene3D" id="6.10.140.400">
    <property type="match status" value="1"/>
</dbReference>
<organism evidence="1 3">
    <name type="scientific">Caballeronia sordidicola</name>
    <name type="common">Burkholderia sordidicola</name>
    <dbReference type="NCBI Taxonomy" id="196367"/>
    <lineage>
        <taxon>Bacteria</taxon>
        <taxon>Pseudomonadati</taxon>
        <taxon>Pseudomonadota</taxon>
        <taxon>Betaproteobacteria</taxon>
        <taxon>Burkholderiales</taxon>
        <taxon>Burkholderiaceae</taxon>
        <taxon>Caballeronia</taxon>
    </lineage>
</organism>
<proteinExistence type="predicted"/>
<gene>
    <name evidence="2" type="ORF">BSU04_32170</name>
    <name evidence="1" type="ORF">PAMC26510_29340</name>
</gene>
<evidence type="ECO:0000313" key="4">
    <source>
        <dbReference type="Proteomes" id="UP000214720"/>
    </source>
</evidence>
<comment type="caution">
    <text evidence="1">The sequence shown here is derived from an EMBL/GenBank/DDBJ whole genome shotgun (WGS) entry which is preliminary data.</text>
</comment>
<dbReference type="Proteomes" id="UP000214720">
    <property type="component" value="Unassembled WGS sequence"/>
</dbReference>
<dbReference type="OrthoDB" id="894072at2"/>
<dbReference type="Gene3D" id="2.30.30.530">
    <property type="entry name" value="Calcium binding protein CcbP, beta-barrel domain"/>
    <property type="match status" value="1"/>
</dbReference>
<dbReference type="RefSeq" id="WP_086383089.1">
    <property type="nucleotide sequence ID" value="NZ_MTHB01000219.1"/>
</dbReference>
<accession>A0A242MAQ3</accession>
<dbReference type="EMBL" id="NBTY01000174">
    <property type="protein sequence ID" value="OTP68219.1"/>
    <property type="molecule type" value="Genomic_DNA"/>
</dbReference>
<dbReference type="AlphaFoldDB" id="A0A242MAQ3"/>
<dbReference type="InterPro" id="IPR020994">
    <property type="entry name" value="Uncharacterised_Ca-bd_CcbP"/>
</dbReference>
<evidence type="ECO:0000313" key="2">
    <source>
        <dbReference type="EMBL" id="OXC74385.1"/>
    </source>
</evidence>
<sequence length="139" mass="15995">MAKPETDAAREHRISMEIVVDAYNEEECAMAWYCHLEEQLAFPFEARVRHAMAVSSLHPGENVSVIRLAHDELCRVSIFVWVRYNQQEILVLVNAGVNDVLELRAAIASRSLVLDHDIASNGLTRRRWIELLEWLDRQG</sequence>
<reference evidence="1 3" key="3">
    <citation type="submission" date="2017-03" db="EMBL/GenBank/DDBJ databases">
        <title>Genome analysis of strain PAMC 26510.</title>
        <authorList>
            <person name="Oh H.-M."/>
            <person name="Yang J.-A."/>
        </authorList>
    </citation>
    <scope>NUCLEOTIDE SEQUENCE [LARGE SCALE GENOMIC DNA]</scope>
    <source>
        <strain evidence="1 3">PAMC 26510</strain>
    </source>
</reference>
<dbReference type="InterPro" id="IPR043067">
    <property type="entry name" value="CcbP_b-brl"/>
</dbReference>
<dbReference type="EMBL" id="MTHB01000219">
    <property type="protein sequence ID" value="OXC74385.1"/>
    <property type="molecule type" value="Genomic_DNA"/>
</dbReference>
<reference evidence="4" key="1">
    <citation type="submission" date="2017-01" db="EMBL/GenBank/DDBJ databases">
        <title>Genome Analysis of Deinococcus marmoris KOPRI26562.</title>
        <authorList>
            <person name="Kim J.H."/>
            <person name="Oh H.-M."/>
        </authorList>
    </citation>
    <scope>NUCLEOTIDE SEQUENCE [LARGE SCALE GENOMIC DNA]</scope>
    <source>
        <strain evidence="4">PAMC 26633</strain>
    </source>
</reference>
<dbReference type="Pfam" id="PF11535">
    <property type="entry name" value="Calci_bind_CcbP"/>
    <property type="match status" value="1"/>
</dbReference>
<reference evidence="2" key="2">
    <citation type="submission" date="2017-01" db="EMBL/GenBank/DDBJ databases">
        <authorList>
            <person name="Mah S.A."/>
            <person name="Swanson W.J."/>
            <person name="Moy G.W."/>
            <person name="Vacquier V.D."/>
        </authorList>
    </citation>
    <scope>NUCLEOTIDE SEQUENCE</scope>
    <source>
        <strain evidence="2">PAMC 26633</strain>
    </source>
</reference>
<protein>
    <submittedName>
        <fullName evidence="1">Uncharacterized protein</fullName>
    </submittedName>
</protein>